<dbReference type="EMBL" id="AATP01000001">
    <property type="protein sequence ID" value="EAU42432.1"/>
    <property type="molecule type" value="Genomic_DNA"/>
</dbReference>
<comment type="caution">
    <text evidence="1">The sequence shown here is derived from an EMBL/GenBank/DDBJ whole genome shotgun (WGS) entry which is preliminary data.</text>
</comment>
<gene>
    <name evidence="1" type="ORF">FP2506_06321</name>
</gene>
<name>Q0G7D2_9HYPH</name>
<organism evidence="1 2">
    <name type="scientific">Fulvimarina pelagi HTCC2506</name>
    <dbReference type="NCBI Taxonomy" id="314231"/>
    <lineage>
        <taxon>Bacteria</taxon>
        <taxon>Pseudomonadati</taxon>
        <taxon>Pseudomonadota</taxon>
        <taxon>Alphaproteobacteria</taxon>
        <taxon>Hyphomicrobiales</taxon>
        <taxon>Aurantimonadaceae</taxon>
        <taxon>Fulvimarina</taxon>
    </lineage>
</organism>
<dbReference type="AlphaFoldDB" id="Q0G7D2"/>
<evidence type="ECO:0000313" key="1">
    <source>
        <dbReference type="EMBL" id="EAU42432.1"/>
    </source>
</evidence>
<protein>
    <submittedName>
        <fullName evidence="1">Uncharacterized protein</fullName>
    </submittedName>
</protein>
<keyword evidence="2" id="KW-1185">Reference proteome</keyword>
<dbReference type="Proteomes" id="UP000004310">
    <property type="component" value="Unassembled WGS sequence"/>
</dbReference>
<reference evidence="1 2" key="1">
    <citation type="journal article" date="2010" name="J. Bacteriol.">
        <title>Genome sequence of Fulvimarina pelagi HTCC2506T, a Mn(II)-oxidizing alphaproteobacterium possessing an aerobic anoxygenic photosynthetic gene cluster and Xanthorhodopsin.</title>
        <authorList>
            <person name="Kang I."/>
            <person name="Oh H.M."/>
            <person name="Lim S.I."/>
            <person name="Ferriera S."/>
            <person name="Giovannoni S.J."/>
            <person name="Cho J.C."/>
        </authorList>
    </citation>
    <scope>NUCLEOTIDE SEQUENCE [LARGE SCALE GENOMIC DNA]</scope>
    <source>
        <strain evidence="1 2">HTCC2506</strain>
    </source>
</reference>
<dbReference type="HOGENOM" id="CLU_3403693_0_0_5"/>
<proteinExistence type="predicted"/>
<sequence>MLAAPIATLTRFESENFFSPAFQAVPDRSS</sequence>
<accession>Q0G7D2</accession>
<evidence type="ECO:0000313" key="2">
    <source>
        <dbReference type="Proteomes" id="UP000004310"/>
    </source>
</evidence>